<sequence>MQSLGFGPGWLCLLAFAASANPQESTTPPLPSDSNNFKDLQINCVNSNLYCSPQPEENWHINKPHVVRWNPLYPSLVGGGTLSIALFVSDNSREPVLIRTNVPNMDGNYPITITKDELYKFDPIPNFSTNGTYLPKKAWFTVLPTSNSGFPMDARSVINLIDPEAYSFKANVTETPPVSRTSSPTETETGSPSNVEFTDRPKGIGMGSREEFPVYGIILLALTLLAILGLLVFLLLFWRRRRRQRKGNRQEEIEKDILDGGNPNLGSAQRLHSMSSTGYVPSGSRTSAITSDTTSPLHKKTNLSANDAIMLSETFRELLRKPSWSEEPVSGQIDGDLMEPDKSTSIRLEEELALDGVGLHELESKRNLTIIHDGPESPSNQAK</sequence>
<keyword evidence="2" id="KW-1185">Reference proteome</keyword>
<name>A0ACC2ULF0_9FUNG</name>
<dbReference type="Proteomes" id="UP001165960">
    <property type="component" value="Unassembled WGS sequence"/>
</dbReference>
<dbReference type="EMBL" id="QTSX02000204">
    <property type="protein sequence ID" value="KAJ9087757.1"/>
    <property type="molecule type" value="Genomic_DNA"/>
</dbReference>
<protein>
    <submittedName>
        <fullName evidence="1">Uncharacterized protein</fullName>
    </submittedName>
</protein>
<comment type="caution">
    <text evidence="1">The sequence shown here is derived from an EMBL/GenBank/DDBJ whole genome shotgun (WGS) entry which is preliminary data.</text>
</comment>
<organism evidence="1 2">
    <name type="scientific">Entomophthora muscae</name>
    <dbReference type="NCBI Taxonomy" id="34485"/>
    <lineage>
        <taxon>Eukaryota</taxon>
        <taxon>Fungi</taxon>
        <taxon>Fungi incertae sedis</taxon>
        <taxon>Zoopagomycota</taxon>
        <taxon>Entomophthoromycotina</taxon>
        <taxon>Entomophthoromycetes</taxon>
        <taxon>Entomophthorales</taxon>
        <taxon>Entomophthoraceae</taxon>
        <taxon>Entomophthora</taxon>
    </lineage>
</organism>
<gene>
    <name evidence="1" type="ORF">DSO57_1030126</name>
</gene>
<accession>A0ACC2ULF0</accession>
<evidence type="ECO:0000313" key="2">
    <source>
        <dbReference type="Proteomes" id="UP001165960"/>
    </source>
</evidence>
<evidence type="ECO:0000313" key="1">
    <source>
        <dbReference type="EMBL" id="KAJ9087757.1"/>
    </source>
</evidence>
<reference evidence="1" key="1">
    <citation type="submission" date="2022-04" db="EMBL/GenBank/DDBJ databases">
        <title>Genome of the entomopathogenic fungus Entomophthora muscae.</title>
        <authorList>
            <person name="Elya C."/>
            <person name="Lovett B.R."/>
            <person name="Lee E."/>
            <person name="Macias A.M."/>
            <person name="Hajek A.E."/>
            <person name="De Bivort B.L."/>
            <person name="Kasson M.T."/>
            <person name="De Fine Licht H.H."/>
            <person name="Stajich J.E."/>
        </authorList>
    </citation>
    <scope>NUCLEOTIDE SEQUENCE</scope>
    <source>
        <strain evidence="1">Berkeley</strain>
    </source>
</reference>
<proteinExistence type="predicted"/>